<dbReference type="CDD" id="cd00317">
    <property type="entry name" value="cyclophilin"/>
    <property type="match status" value="1"/>
</dbReference>
<keyword evidence="3 7" id="KW-0413">Isomerase</keyword>
<dbReference type="EC" id="5.2.1.8" evidence="1"/>
<evidence type="ECO:0000313" key="8">
    <source>
        <dbReference type="Proteomes" id="UP000237684"/>
    </source>
</evidence>
<dbReference type="RefSeq" id="WP_105484030.1">
    <property type="nucleotide sequence ID" value="NZ_NIGF01000010.1"/>
</dbReference>
<feature type="region of interest" description="Disordered" evidence="4">
    <location>
        <begin position="58"/>
        <end position="77"/>
    </location>
</feature>
<organism evidence="7 8">
    <name type="scientific">Abditibacterium utsteinense</name>
    <dbReference type="NCBI Taxonomy" id="1960156"/>
    <lineage>
        <taxon>Bacteria</taxon>
        <taxon>Pseudomonadati</taxon>
        <taxon>Abditibacteriota</taxon>
        <taxon>Abditibacteriia</taxon>
        <taxon>Abditibacteriales</taxon>
        <taxon>Abditibacteriaceae</taxon>
        <taxon>Abditibacterium</taxon>
    </lineage>
</organism>
<dbReference type="Proteomes" id="UP000237684">
    <property type="component" value="Unassembled WGS sequence"/>
</dbReference>
<dbReference type="InterPro" id="IPR002130">
    <property type="entry name" value="Cyclophilin-type_PPIase_dom"/>
</dbReference>
<evidence type="ECO:0000256" key="3">
    <source>
        <dbReference type="ARBA" id="ARBA00023235"/>
    </source>
</evidence>
<feature type="signal peptide" evidence="5">
    <location>
        <begin position="1"/>
        <end position="27"/>
    </location>
</feature>
<evidence type="ECO:0000259" key="6">
    <source>
        <dbReference type="PROSITE" id="PS50072"/>
    </source>
</evidence>
<dbReference type="PROSITE" id="PS50072">
    <property type="entry name" value="CSA_PPIASE_2"/>
    <property type="match status" value="1"/>
</dbReference>
<dbReference type="PANTHER" id="PTHR45625:SF4">
    <property type="entry name" value="PEPTIDYLPROLYL ISOMERASE DOMAIN AND WD REPEAT-CONTAINING PROTEIN 1"/>
    <property type="match status" value="1"/>
</dbReference>
<gene>
    <name evidence="7" type="ORF">B1R32_11081</name>
</gene>
<evidence type="ECO:0000313" key="7">
    <source>
        <dbReference type="EMBL" id="PQV63615.1"/>
    </source>
</evidence>
<keyword evidence="5" id="KW-0732">Signal</keyword>
<evidence type="ECO:0000256" key="5">
    <source>
        <dbReference type="SAM" id="SignalP"/>
    </source>
</evidence>
<dbReference type="EMBL" id="NIGF01000010">
    <property type="protein sequence ID" value="PQV63615.1"/>
    <property type="molecule type" value="Genomic_DNA"/>
</dbReference>
<dbReference type="SUPFAM" id="SSF50891">
    <property type="entry name" value="Cyclophilin-like"/>
    <property type="match status" value="1"/>
</dbReference>
<dbReference type="Pfam" id="PF00160">
    <property type="entry name" value="Pro_isomerase"/>
    <property type="match status" value="1"/>
</dbReference>
<feature type="region of interest" description="Disordered" evidence="4">
    <location>
        <begin position="24"/>
        <end position="48"/>
    </location>
</feature>
<dbReference type="PANTHER" id="PTHR45625">
    <property type="entry name" value="PEPTIDYL-PROLYL CIS-TRANS ISOMERASE-RELATED"/>
    <property type="match status" value="1"/>
</dbReference>
<dbReference type="AlphaFoldDB" id="A0A2S8SS42"/>
<feature type="domain" description="PPIase cyclophilin-type" evidence="6">
    <location>
        <begin position="88"/>
        <end position="234"/>
    </location>
</feature>
<accession>A0A2S8SS42</accession>
<comment type="caution">
    <text evidence="7">The sequence shown here is derived from an EMBL/GenBank/DDBJ whole genome shotgun (WGS) entry which is preliminary data.</text>
</comment>
<proteinExistence type="predicted"/>
<evidence type="ECO:0000256" key="4">
    <source>
        <dbReference type="SAM" id="MobiDB-lite"/>
    </source>
</evidence>
<dbReference type="InterPro" id="IPR029000">
    <property type="entry name" value="Cyclophilin-like_dom_sf"/>
</dbReference>
<sequence length="234" mass="24909">MKRFSTLPLLCAFLAGCSAPATQNSNAAPSAEATAPAPAESATATAPVADAKTYRVAPADPRLPSLPPPPLNTKIAAKPRVTLETSRGPITLELDTKAAPLHVRSFLYLSGKGFFNGTQFHRYDDLTRDGKGYIIQGGDPLSKNAATLEAAGTGGPGYEIPREYNDLKHEKLVIAAARSQDPDSAGSQFYITQNPVKFLDEGDGYTVFGKVVKGQNAALKLRKGDVIRNIKIEK</sequence>
<dbReference type="PROSITE" id="PS51257">
    <property type="entry name" value="PROKAR_LIPOPROTEIN"/>
    <property type="match status" value="1"/>
</dbReference>
<dbReference type="GO" id="GO:0003755">
    <property type="term" value="F:peptidyl-prolyl cis-trans isomerase activity"/>
    <property type="evidence" value="ECO:0007669"/>
    <property type="project" value="UniProtKB-KW"/>
</dbReference>
<dbReference type="InParanoid" id="A0A2S8SS42"/>
<evidence type="ECO:0000256" key="1">
    <source>
        <dbReference type="ARBA" id="ARBA00013194"/>
    </source>
</evidence>
<reference evidence="7 8" key="1">
    <citation type="journal article" date="2018" name="Syst. Appl. Microbiol.">
        <title>Abditibacterium utsteinense sp. nov., the first cultivated member of candidate phylum FBP, isolated from ice-free Antarctic soil samples.</title>
        <authorList>
            <person name="Tahon G."/>
            <person name="Tytgat B."/>
            <person name="Lebbe L."/>
            <person name="Carlier A."/>
            <person name="Willems A."/>
        </authorList>
    </citation>
    <scope>NUCLEOTIDE SEQUENCE [LARGE SCALE GENOMIC DNA]</scope>
    <source>
        <strain evidence="7 8">LMG 29911</strain>
    </source>
</reference>
<feature type="chain" id="PRO_5015603227" description="peptidylprolyl isomerase" evidence="5">
    <location>
        <begin position="28"/>
        <end position="234"/>
    </location>
</feature>
<keyword evidence="8" id="KW-1185">Reference proteome</keyword>
<name>A0A2S8SS42_9BACT</name>
<protein>
    <recommendedName>
        <fullName evidence="1">peptidylprolyl isomerase</fullName>
        <ecNumber evidence="1">5.2.1.8</ecNumber>
    </recommendedName>
</protein>
<feature type="compositionally biased region" description="Low complexity" evidence="4">
    <location>
        <begin position="27"/>
        <end position="47"/>
    </location>
</feature>
<dbReference type="Gene3D" id="2.40.100.10">
    <property type="entry name" value="Cyclophilin-like"/>
    <property type="match status" value="1"/>
</dbReference>
<keyword evidence="2" id="KW-0697">Rotamase</keyword>
<dbReference type="OrthoDB" id="9807797at2"/>
<evidence type="ECO:0000256" key="2">
    <source>
        <dbReference type="ARBA" id="ARBA00023110"/>
    </source>
</evidence>
<dbReference type="InterPro" id="IPR044666">
    <property type="entry name" value="Cyclophilin_A-like"/>
</dbReference>